<reference evidence="2 3" key="1">
    <citation type="submission" date="2016-11" db="EMBL/GenBank/DDBJ databases">
        <title>Complete Genome Sequence of Bradyrhizobium sp. strain J5, an isolated from soybean nodule in Hokkaido.</title>
        <authorList>
            <person name="Kanehara K."/>
        </authorList>
    </citation>
    <scope>NUCLEOTIDE SEQUENCE [LARGE SCALE GENOMIC DNA]</scope>
    <source>
        <strain evidence="2 3">J5</strain>
    </source>
</reference>
<feature type="domain" description="SnoaL-like" evidence="1">
    <location>
        <begin position="15"/>
        <end position="93"/>
    </location>
</feature>
<dbReference type="Gene3D" id="3.10.450.50">
    <property type="match status" value="1"/>
</dbReference>
<dbReference type="RefSeq" id="WP_071910712.1">
    <property type="nucleotide sequence ID" value="NZ_CP017637.1"/>
</dbReference>
<dbReference type="InterPro" id="IPR037401">
    <property type="entry name" value="SnoaL-like"/>
</dbReference>
<gene>
    <name evidence="2" type="ORF">BKD09_14595</name>
</gene>
<dbReference type="Proteomes" id="UP000181962">
    <property type="component" value="Chromosome"/>
</dbReference>
<dbReference type="Pfam" id="PF12680">
    <property type="entry name" value="SnoaL_2"/>
    <property type="match status" value="1"/>
</dbReference>
<dbReference type="InterPro" id="IPR032710">
    <property type="entry name" value="NTF2-like_dom_sf"/>
</dbReference>
<evidence type="ECO:0000313" key="2">
    <source>
        <dbReference type="EMBL" id="APG09570.1"/>
    </source>
</evidence>
<protein>
    <recommendedName>
        <fullName evidence="1">SnoaL-like domain-containing protein</fullName>
    </recommendedName>
</protein>
<dbReference type="AlphaFoldDB" id="A0A1L3F8D6"/>
<proteinExistence type="predicted"/>
<evidence type="ECO:0000259" key="1">
    <source>
        <dbReference type="Pfam" id="PF12680"/>
    </source>
</evidence>
<sequence length="123" mass="13691">MSSSGTDFDRVGVVIDWLDACRQRRLADLLELYADDATLDCCDGGRFVRRSGLFRYWQGKLQTATQAAFELQEVVPEGDCVILDYVDYDGTAARTKFWFNDEGNISRTRCTPFGGAGSRSNAA</sequence>
<name>A0A1L3F8D6_BRAJP</name>
<dbReference type="EMBL" id="CP017637">
    <property type="protein sequence ID" value="APG09570.1"/>
    <property type="molecule type" value="Genomic_DNA"/>
</dbReference>
<organism evidence="2 3">
    <name type="scientific">Bradyrhizobium japonicum</name>
    <dbReference type="NCBI Taxonomy" id="375"/>
    <lineage>
        <taxon>Bacteria</taxon>
        <taxon>Pseudomonadati</taxon>
        <taxon>Pseudomonadota</taxon>
        <taxon>Alphaproteobacteria</taxon>
        <taxon>Hyphomicrobiales</taxon>
        <taxon>Nitrobacteraceae</taxon>
        <taxon>Bradyrhizobium</taxon>
    </lineage>
</organism>
<dbReference type="SUPFAM" id="SSF54427">
    <property type="entry name" value="NTF2-like"/>
    <property type="match status" value="1"/>
</dbReference>
<dbReference type="OrthoDB" id="8249151at2"/>
<accession>A0A1L3F8D6</accession>
<evidence type="ECO:0000313" key="3">
    <source>
        <dbReference type="Proteomes" id="UP000181962"/>
    </source>
</evidence>